<dbReference type="AlphaFoldDB" id="A0A518G3Z9"/>
<feature type="domain" description="BD-FAE-like" evidence="3">
    <location>
        <begin position="124"/>
        <end position="328"/>
    </location>
</feature>
<dbReference type="Pfam" id="PF20434">
    <property type="entry name" value="BD-FAE"/>
    <property type="match status" value="1"/>
</dbReference>
<reference evidence="4 5" key="1">
    <citation type="submission" date="2019-02" db="EMBL/GenBank/DDBJ databases">
        <title>Deep-cultivation of Planctomycetes and their phenomic and genomic characterization uncovers novel biology.</title>
        <authorList>
            <person name="Wiegand S."/>
            <person name="Jogler M."/>
            <person name="Boedeker C."/>
            <person name="Pinto D."/>
            <person name="Vollmers J."/>
            <person name="Rivas-Marin E."/>
            <person name="Kohn T."/>
            <person name="Peeters S.H."/>
            <person name="Heuer A."/>
            <person name="Rast P."/>
            <person name="Oberbeckmann S."/>
            <person name="Bunk B."/>
            <person name="Jeske O."/>
            <person name="Meyerdierks A."/>
            <person name="Storesund J.E."/>
            <person name="Kallscheuer N."/>
            <person name="Luecker S."/>
            <person name="Lage O.M."/>
            <person name="Pohl T."/>
            <person name="Merkel B.J."/>
            <person name="Hornburger P."/>
            <person name="Mueller R.-W."/>
            <person name="Bruemmer F."/>
            <person name="Labrenz M."/>
            <person name="Spormann A.M."/>
            <person name="Op den Camp H."/>
            <person name="Overmann J."/>
            <person name="Amann R."/>
            <person name="Jetten M.S.M."/>
            <person name="Mascher T."/>
            <person name="Medema M.H."/>
            <person name="Devos D.P."/>
            <person name="Kaster A.-K."/>
            <person name="Ovreas L."/>
            <person name="Rohde M."/>
            <person name="Galperin M.Y."/>
            <person name="Jogler C."/>
        </authorList>
    </citation>
    <scope>NUCLEOTIDE SEQUENCE [LARGE SCALE GENOMIC DNA]</scope>
    <source>
        <strain evidence="4 5">Q31a</strain>
    </source>
</reference>
<protein>
    <submittedName>
        <fullName evidence="4">Carboxylesterase NlhH</fullName>
        <ecNumber evidence="4">3.1.1.1</ecNumber>
    </submittedName>
</protein>
<evidence type="ECO:0000313" key="4">
    <source>
        <dbReference type="EMBL" id="QDV23280.1"/>
    </source>
</evidence>
<dbReference type="InterPro" id="IPR049492">
    <property type="entry name" value="BD-FAE-like_dom"/>
</dbReference>
<keyword evidence="5" id="KW-1185">Reference proteome</keyword>
<sequence>MCKGNLSRVKVNSSFARSIHQPTIATAHRPVPTIQPTGVPSSTTARPRSVQSSCSSSVWGKSFVESQSWVQWGMGTNMTCCWSSGILAWLTCGLVAFSAQGSMGAEPAARELTYATVNGTALRLDLYIPDGAEAKRPLIVWVHGGAWRSGDKADVPIRSLLKRGMAIASVNYRLSPQAMFPAQVHDIKAAIRYLRHHAADWNLDDRRFIIAGSSAGGHLAALVGVSHSVPELEGQVGQFREASSQVQGIISFYGASNLETILAQSTPHGLNVRIPALNLLLGGHPEEHPELARLASPVAHVTADDPPLWLIHGDQDPQMPINQSHELVGAYERLDLPVNLEVVYGGKHGGDLFFTDQRLDRLADEVR</sequence>
<evidence type="ECO:0000256" key="1">
    <source>
        <dbReference type="ARBA" id="ARBA00022801"/>
    </source>
</evidence>
<feature type="compositionally biased region" description="Polar residues" evidence="2">
    <location>
        <begin position="34"/>
        <end position="46"/>
    </location>
</feature>
<dbReference type="EMBL" id="CP036298">
    <property type="protein sequence ID" value="QDV23280.1"/>
    <property type="molecule type" value="Genomic_DNA"/>
</dbReference>
<dbReference type="GO" id="GO:0106435">
    <property type="term" value="F:carboxylesterase activity"/>
    <property type="evidence" value="ECO:0007669"/>
    <property type="project" value="UniProtKB-EC"/>
</dbReference>
<dbReference type="Proteomes" id="UP000318017">
    <property type="component" value="Chromosome"/>
</dbReference>
<gene>
    <name evidence="4" type="primary">nlhH_3</name>
    <name evidence="4" type="ORF">Q31a_15780</name>
</gene>
<keyword evidence="1 4" id="KW-0378">Hydrolase</keyword>
<dbReference type="SUPFAM" id="SSF53474">
    <property type="entry name" value="alpha/beta-Hydrolases"/>
    <property type="match status" value="1"/>
</dbReference>
<evidence type="ECO:0000259" key="3">
    <source>
        <dbReference type="Pfam" id="PF20434"/>
    </source>
</evidence>
<organism evidence="4 5">
    <name type="scientific">Aureliella helgolandensis</name>
    <dbReference type="NCBI Taxonomy" id="2527968"/>
    <lineage>
        <taxon>Bacteria</taxon>
        <taxon>Pseudomonadati</taxon>
        <taxon>Planctomycetota</taxon>
        <taxon>Planctomycetia</taxon>
        <taxon>Pirellulales</taxon>
        <taxon>Pirellulaceae</taxon>
        <taxon>Aureliella</taxon>
    </lineage>
</organism>
<proteinExistence type="predicted"/>
<dbReference type="InterPro" id="IPR050300">
    <property type="entry name" value="GDXG_lipolytic_enzyme"/>
</dbReference>
<evidence type="ECO:0000256" key="2">
    <source>
        <dbReference type="SAM" id="MobiDB-lite"/>
    </source>
</evidence>
<accession>A0A518G3Z9</accession>
<dbReference type="Gene3D" id="3.40.50.1820">
    <property type="entry name" value="alpha/beta hydrolase"/>
    <property type="match status" value="1"/>
</dbReference>
<dbReference type="InterPro" id="IPR029058">
    <property type="entry name" value="AB_hydrolase_fold"/>
</dbReference>
<name>A0A518G3Z9_9BACT</name>
<dbReference type="PANTHER" id="PTHR48081">
    <property type="entry name" value="AB HYDROLASE SUPERFAMILY PROTEIN C4A8.06C"/>
    <property type="match status" value="1"/>
</dbReference>
<dbReference type="KEGG" id="ahel:Q31a_15780"/>
<evidence type="ECO:0000313" key="5">
    <source>
        <dbReference type="Proteomes" id="UP000318017"/>
    </source>
</evidence>
<dbReference type="PANTHER" id="PTHR48081:SF13">
    <property type="entry name" value="ALPHA_BETA HYDROLASE"/>
    <property type="match status" value="1"/>
</dbReference>
<dbReference type="EC" id="3.1.1.1" evidence="4"/>
<feature type="region of interest" description="Disordered" evidence="2">
    <location>
        <begin position="26"/>
        <end position="50"/>
    </location>
</feature>